<evidence type="ECO:0000313" key="2">
    <source>
        <dbReference type="Proteomes" id="UP001165121"/>
    </source>
</evidence>
<sequence>MLRCRTGCLELALRVKKCPLWLVDGGCKVLRAVLAFPIRIASEAEDRWIAVATSLLQRSSTQQQTRELLFATTLAVLSRGNQLVKTAKGQHIKLINVILDGLEDSIQHESDCTLLPGECDGAIRLLEEITKVSDYMSDTLVSKCLCVLGKIISIFILSPSATVQEIITRFDNLVVRFTTARYVDKLIARLEKCVAQVGVIRSVIMNFADDFRALEAILLSSQGKKALDVYQRVFGYIVAVVENINAHEDALGDYTPFFLKLGCLTSQLLSTTQRRSVITAALDYVTEENSWYSMRWVATLADCGSNELAVVVEFVLGRIIFGITVLEPALLMEFLDTLNYFLRCSQSRDMVFISSHANELQDVLWRLVRTDVAHLEAEFDDHDIAEEVLQATSSILQHCIKLGAEHVRTITQHRATRQAVAESASAVSTKRQPCQSWCVVVLGAVIRYHGLLYAEKILLISQDPFVLLVGLIDNIIQNLNVLSWNSFLDCVGMVASTSDLQSDLHTLLGRLQQQCKSLIFDQTTVANARRVKKHIAKSIAYLTLRHARIQAATTVVETNCTISKIVESGLAFYELFNTASSFDVLEYSVIATLHLQIASCVANDFVTEKPEEKEPVVIMRRLLDPLCVSNEVIAAYVDLAVATVLCAPSQYNVIVQLALEISCCIAGYRVNLTHESTKIALQLLFVYVQTSNNSSRACLASLVLEYFLALESSAHTMPLVQHCRSRIIPATANSVEDKEMFIQQLYIVRQKLISPVRSVLVDSSGAISNISDLHAPRCEAAILNIITSNCRSIVQVTSEFYVDMNTSEKITTEPFTYSALREAVTQLSIVLENPDVGMSRGYLSNLVPALCEILALHPITTPMVCTAMQILEQITFVTPSIVLSNKQLDLSALLASFSLHQRFSLLFAQHLTRFCNSIGSEIRATDQTRLEQLNALVHLLLELLQKWKMEFEIVDECLSTIQCITNSTDICSVGLDDQLELLNSSIQPYISNSLTSWNWLNSVLKIVSECDKLDNESTGAAVSIALSIIRMFMCHGFMVEKATMMLSCIYRKKQHLPLQHLIEFDIVKVLLTCLQLHANEECIGYHCQELLMSLTGQNDKSLPVINQLSILEAATPLLLACKNSTDKVIICTMCCELLRRMLETFDIYPNPQVHTIASTLRKKSEFLTILLEAEIIPLLFDLLDSYSCQGTRSTLEPYLALLKSLTKDEGLCESAEMLHGLQELQQTLIRILENNEDFALVELVIDCLINMASCDRVIGHGWRELAIWLLDLAASIHNIESKSTELCVEKLIGILGRLAVDSAICKAIAPKGSFTILELLQRVGEFRSLERALYGLLCMLSEDAAAAQVLIVYKAIPITTKRINCHIDDEETLLNSLCFFDLLVLNSGECYPALQDNCVFETLRSVIQKYPETAGTQIYGIANTILDKVSALDYQKQHVQADQDKPSISKSQLQVPDSEKVFY</sequence>
<dbReference type="InterPro" id="IPR016024">
    <property type="entry name" value="ARM-type_fold"/>
</dbReference>
<comment type="caution">
    <text evidence="1">The sequence shown here is derived from an EMBL/GenBank/DDBJ whole genome shotgun (WGS) entry which is preliminary data.</text>
</comment>
<accession>A0A9W6XGM7</accession>
<dbReference type="Gene3D" id="1.25.10.10">
    <property type="entry name" value="Leucine-rich Repeat Variant"/>
    <property type="match status" value="1"/>
</dbReference>
<dbReference type="Proteomes" id="UP001165121">
    <property type="component" value="Unassembled WGS sequence"/>
</dbReference>
<name>A0A9W6XGM7_9STRA</name>
<reference evidence="1" key="1">
    <citation type="submission" date="2023-04" db="EMBL/GenBank/DDBJ databases">
        <title>Phytophthora fragariaefolia NBRC 109709.</title>
        <authorList>
            <person name="Ichikawa N."/>
            <person name="Sato H."/>
            <person name="Tonouchi N."/>
        </authorList>
    </citation>
    <scope>NUCLEOTIDE SEQUENCE</scope>
    <source>
        <strain evidence="1">NBRC 109709</strain>
    </source>
</reference>
<keyword evidence="2" id="KW-1185">Reference proteome</keyword>
<dbReference type="InterPro" id="IPR011989">
    <property type="entry name" value="ARM-like"/>
</dbReference>
<dbReference type="EMBL" id="BSXT01001073">
    <property type="protein sequence ID" value="GMF38091.1"/>
    <property type="molecule type" value="Genomic_DNA"/>
</dbReference>
<dbReference type="SUPFAM" id="SSF48371">
    <property type="entry name" value="ARM repeat"/>
    <property type="match status" value="1"/>
</dbReference>
<organism evidence="1 2">
    <name type="scientific">Phytophthora fragariaefolia</name>
    <dbReference type="NCBI Taxonomy" id="1490495"/>
    <lineage>
        <taxon>Eukaryota</taxon>
        <taxon>Sar</taxon>
        <taxon>Stramenopiles</taxon>
        <taxon>Oomycota</taxon>
        <taxon>Peronosporomycetes</taxon>
        <taxon>Peronosporales</taxon>
        <taxon>Peronosporaceae</taxon>
        <taxon>Phytophthora</taxon>
    </lineage>
</organism>
<evidence type="ECO:0000313" key="1">
    <source>
        <dbReference type="EMBL" id="GMF38091.1"/>
    </source>
</evidence>
<protein>
    <submittedName>
        <fullName evidence="1">Unnamed protein product</fullName>
    </submittedName>
</protein>
<dbReference type="OrthoDB" id="111297at2759"/>
<proteinExistence type="predicted"/>
<gene>
    <name evidence="1" type="ORF">Pfra01_001085600</name>
</gene>